<dbReference type="Pfam" id="PF02958">
    <property type="entry name" value="EcKL"/>
    <property type="match status" value="1"/>
</dbReference>
<dbReference type="InterPro" id="IPR015897">
    <property type="entry name" value="CHK_kinase-like"/>
</dbReference>
<dbReference type="AlphaFoldDB" id="A0AAD4K266"/>
<dbReference type="Gene3D" id="3.90.1200.10">
    <property type="match status" value="1"/>
</dbReference>
<organism evidence="2 3">
    <name type="scientific">Drosophila rubida</name>
    <dbReference type="NCBI Taxonomy" id="30044"/>
    <lineage>
        <taxon>Eukaryota</taxon>
        <taxon>Metazoa</taxon>
        <taxon>Ecdysozoa</taxon>
        <taxon>Arthropoda</taxon>
        <taxon>Hexapoda</taxon>
        <taxon>Insecta</taxon>
        <taxon>Pterygota</taxon>
        <taxon>Neoptera</taxon>
        <taxon>Endopterygota</taxon>
        <taxon>Diptera</taxon>
        <taxon>Brachycera</taxon>
        <taxon>Muscomorpha</taxon>
        <taxon>Ephydroidea</taxon>
        <taxon>Drosophilidae</taxon>
        <taxon>Drosophila</taxon>
    </lineage>
</organism>
<sequence>MLATSTSVEAAFIKKALAHTFGNESLHVESFDSQAISQSGENFCSIVYRVNVTYRKTADAPLEHGSYIIKDLIPFMAELGSNEQFMFEQLLPVMDQVLAKSTLQHDKKLSAKCFYVEREKAKEIYLLEDLCHLNYSSLNTQAVNGLNAEDARVCLLKLAQFHAASMVVLKEQPALVAQLDPSHYAKGVEDSFAEVLVVGGTDYCANVVKNIPGMSRIAEKMKAQLPVEYSKRMRAIVDPKNSDFNVIAHGDIWLNNVMINQTTRNAVIVDFQNCFVGSPALDLHFFFATSLQLGVMLKEHQNLLQYYYECLCETLNACNYQEPLPTFAQLEGEMQRCLFYAYYSVVCELPICCASKEAASDFTAQTFASNATMLAKRDQLFTSQRVLETLKATLGYFEKQGILETL</sequence>
<protein>
    <recommendedName>
        <fullName evidence="1">CHK kinase-like domain-containing protein</fullName>
    </recommendedName>
</protein>
<dbReference type="InterPro" id="IPR004119">
    <property type="entry name" value="EcKL"/>
</dbReference>
<evidence type="ECO:0000259" key="1">
    <source>
        <dbReference type="SMART" id="SM00587"/>
    </source>
</evidence>
<keyword evidence="3" id="KW-1185">Reference proteome</keyword>
<name>A0AAD4K266_9MUSC</name>
<dbReference type="SUPFAM" id="SSF56112">
    <property type="entry name" value="Protein kinase-like (PK-like)"/>
    <property type="match status" value="1"/>
</dbReference>
<dbReference type="EMBL" id="JAJJHW010002585">
    <property type="protein sequence ID" value="KAH8372297.1"/>
    <property type="molecule type" value="Genomic_DNA"/>
</dbReference>
<dbReference type="PANTHER" id="PTHR11012:SF56">
    <property type="entry name" value="CHK KINASE-LIKE DOMAIN-CONTAINING PROTEIN-RELATED"/>
    <property type="match status" value="1"/>
</dbReference>
<feature type="domain" description="CHK kinase-like" evidence="1">
    <location>
        <begin position="125"/>
        <end position="317"/>
    </location>
</feature>
<dbReference type="SMART" id="SM00587">
    <property type="entry name" value="CHK"/>
    <property type="match status" value="1"/>
</dbReference>
<evidence type="ECO:0000313" key="3">
    <source>
        <dbReference type="Proteomes" id="UP001200034"/>
    </source>
</evidence>
<reference evidence="2" key="1">
    <citation type="journal article" date="2021" name="Mol. Ecol. Resour.">
        <title>Phylogenomic analyses of the genus Drosophila reveals genomic signals of climate adaptation.</title>
        <authorList>
            <person name="Li F."/>
            <person name="Rane R.V."/>
            <person name="Luria V."/>
            <person name="Xiong Z."/>
            <person name="Chen J."/>
            <person name="Li Z."/>
            <person name="Catullo R.A."/>
            <person name="Griffin P.C."/>
            <person name="Schiffer M."/>
            <person name="Pearce S."/>
            <person name="Lee S.F."/>
            <person name="McElroy K."/>
            <person name="Stocker A."/>
            <person name="Shirriffs J."/>
            <person name="Cockerell F."/>
            <person name="Coppin C."/>
            <person name="Sgro C.M."/>
            <person name="Karger A."/>
            <person name="Cain J.W."/>
            <person name="Weber J.A."/>
            <person name="Santpere G."/>
            <person name="Kirschner M.W."/>
            <person name="Hoffmann A.A."/>
            <person name="Oakeshott J.G."/>
            <person name="Zhang G."/>
        </authorList>
    </citation>
    <scope>NUCLEOTIDE SEQUENCE</scope>
    <source>
        <strain evidence="2">BGI-SZ-2011g</strain>
    </source>
</reference>
<dbReference type="InterPro" id="IPR011009">
    <property type="entry name" value="Kinase-like_dom_sf"/>
</dbReference>
<dbReference type="PANTHER" id="PTHR11012">
    <property type="entry name" value="PROTEIN KINASE-LIKE DOMAIN-CONTAINING"/>
    <property type="match status" value="1"/>
</dbReference>
<accession>A0AAD4K266</accession>
<proteinExistence type="predicted"/>
<gene>
    <name evidence="2" type="ORF">KR093_010974</name>
</gene>
<comment type="caution">
    <text evidence="2">The sequence shown here is derived from an EMBL/GenBank/DDBJ whole genome shotgun (WGS) entry which is preliminary data.</text>
</comment>
<evidence type="ECO:0000313" key="2">
    <source>
        <dbReference type="EMBL" id="KAH8372297.1"/>
    </source>
</evidence>
<dbReference type="Proteomes" id="UP001200034">
    <property type="component" value="Unassembled WGS sequence"/>
</dbReference>